<dbReference type="EMBL" id="LR797366">
    <property type="protein sequence ID" value="CAB4210657.1"/>
    <property type="molecule type" value="Genomic_DNA"/>
</dbReference>
<evidence type="ECO:0000313" key="3">
    <source>
        <dbReference type="EMBL" id="CAB4210657.1"/>
    </source>
</evidence>
<gene>
    <name evidence="2" type="ORF">UFOVP1303_23</name>
    <name evidence="3" type="ORF">UFOVP1417_31</name>
    <name evidence="4" type="ORF">UFOVP1517_80</name>
    <name evidence="1" type="ORF">UFOVP664_56</name>
</gene>
<dbReference type="EMBL" id="LR796638">
    <property type="protein sequence ID" value="CAB4156391.1"/>
    <property type="molecule type" value="Genomic_DNA"/>
</dbReference>
<dbReference type="EMBL" id="LR797248">
    <property type="protein sequence ID" value="CAB4195589.1"/>
    <property type="molecule type" value="Genomic_DNA"/>
</dbReference>
<organism evidence="1">
    <name type="scientific">uncultured Caudovirales phage</name>
    <dbReference type="NCBI Taxonomy" id="2100421"/>
    <lineage>
        <taxon>Viruses</taxon>
        <taxon>Duplodnaviria</taxon>
        <taxon>Heunggongvirae</taxon>
        <taxon>Uroviricota</taxon>
        <taxon>Caudoviricetes</taxon>
        <taxon>Peduoviridae</taxon>
        <taxon>Maltschvirus</taxon>
        <taxon>Maltschvirus maltsch</taxon>
    </lineage>
</organism>
<evidence type="ECO:0000313" key="2">
    <source>
        <dbReference type="EMBL" id="CAB4195589.1"/>
    </source>
</evidence>
<evidence type="ECO:0000313" key="4">
    <source>
        <dbReference type="EMBL" id="CAB5226946.1"/>
    </source>
</evidence>
<sequence length="84" mass="9473">MCVGMYPLFDCFVFYILKGNLDDMPHVLNHVLDVAGGFWAVRIDQNLLNPGVILRIYLVLGRPELVLDHIAFLSGCKNTLLGKR</sequence>
<accession>A0A6J5NFW3</accession>
<evidence type="ECO:0000313" key="1">
    <source>
        <dbReference type="EMBL" id="CAB4156391.1"/>
    </source>
</evidence>
<proteinExistence type="predicted"/>
<name>A0A6J5NFW3_9CAUD</name>
<dbReference type="EMBL" id="LR798366">
    <property type="protein sequence ID" value="CAB5226946.1"/>
    <property type="molecule type" value="Genomic_DNA"/>
</dbReference>
<protein>
    <submittedName>
        <fullName evidence="1">Uncharacterized protein</fullName>
    </submittedName>
</protein>
<reference evidence="1" key="1">
    <citation type="submission" date="2020-04" db="EMBL/GenBank/DDBJ databases">
        <authorList>
            <person name="Chiriac C."/>
            <person name="Salcher M."/>
            <person name="Ghai R."/>
            <person name="Kavagutti S V."/>
        </authorList>
    </citation>
    <scope>NUCLEOTIDE SEQUENCE</scope>
</reference>